<dbReference type="NCBIfam" id="NF047646">
    <property type="entry name" value="REP_Tyr_transpos"/>
    <property type="match status" value="1"/>
</dbReference>
<evidence type="ECO:0000259" key="1">
    <source>
        <dbReference type="SMART" id="SM01321"/>
    </source>
</evidence>
<protein>
    <submittedName>
        <fullName evidence="2">REP element-mobilizing transposase RayT</fullName>
    </submittedName>
</protein>
<proteinExistence type="predicted"/>
<dbReference type="SUPFAM" id="SSF143422">
    <property type="entry name" value="Transposase IS200-like"/>
    <property type="match status" value="1"/>
</dbReference>
<dbReference type="Pfam" id="PF01797">
    <property type="entry name" value="Y1_Tnp"/>
    <property type="match status" value="1"/>
</dbReference>
<sequence length="139" mass="16314">MVHWVDLFSRSVYRDIVIDSFRYAIEHKGFQLFAYVVMSNHVHLVAQSSSGNLSGTIRDIKKYTSKRIIDTIQTVPESRRDWMLSVFSHAAAQHKRNTDYQVWTHENHAVILYSNDFTAEKIDYIHHNPVRALLVQNLR</sequence>
<dbReference type="PANTHER" id="PTHR36966">
    <property type="entry name" value="REP-ASSOCIATED TYROSINE TRANSPOSASE"/>
    <property type="match status" value="1"/>
</dbReference>
<dbReference type="EMBL" id="QKZK01000008">
    <property type="protein sequence ID" value="PZX17953.1"/>
    <property type="molecule type" value="Genomic_DNA"/>
</dbReference>
<comment type="caution">
    <text evidence="2">The sequence shown here is derived from an EMBL/GenBank/DDBJ whole genome shotgun (WGS) entry which is preliminary data.</text>
</comment>
<reference evidence="2 3" key="1">
    <citation type="submission" date="2018-06" db="EMBL/GenBank/DDBJ databases">
        <title>Genomic Encyclopedia of Archaeal and Bacterial Type Strains, Phase II (KMG-II): from individual species to whole genera.</title>
        <authorList>
            <person name="Goeker M."/>
        </authorList>
    </citation>
    <scope>NUCLEOTIDE SEQUENCE [LARGE SCALE GENOMIC DNA]</scope>
    <source>
        <strain evidence="2 3">DSM 6779</strain>
    </source>
</reference>
<dbReference type="InterPro" id="IPR002686">
    <property type="entry name" value="Transposase_17"/>
</dbReference>
<accession>A0A2W7NEL6</accession>
<dbReference type="Gene3D" id="3.30.70.1290">
    <property type="entry name" value="Transposase IS200-like"/>
    <property type="match status" value="1"/>
</dbReference>
<dbReference type="GO" id="GO:0006313">
    <property type="term" value="P:DNA transposition"/>
    <property type="evidence" value="ECO:0007669"/>
    <property type="project" value="InterPro"/>
</dbReference>
<feature type="domain" description="Transposase IS200-like" evidence="1">
    <location>
        <begin position="5"/>
        <end position="128"/>
    </location>
</feature>
<keyword evidence="3" id="KW-1185">Reference proteome</keyword>
<dbReference type="PANTHER" id="PTHR36966:SF1">
    <property type="entry name" value="REP-ASSOCIATED TYROSINE TRANSPOSASE"/>
    <property type="match status" value="1"/>
</dbReference>
<dbReference type="Proteomes" id="UP000249239">
    <property type="component" value="Unassembled WGS sequence"/>
</dbReference>
<dbReference type="InterPro" id="IPR036515">
    <property type="entry name" value="Transposase_17_sf"/>
</dbReference>
<dbReference type="AlphaFoldDB" id="A0A2W7NEL6"/>
<evidence type="ECO:0000313" key="2">
    <source>
        <dbReference type="EMBL" id="PZX17953.1"/>
    </source>
</evidence>
<name>A0A2W7NEL6_9BACT</name>
<dbReference type="InterPro" id="IPR052715">
    <property type="entry name" value="RAYT_transposase"/>
</dbReference>
<dbReference type="RefSeq" id="WP_245934952.1">
    <property type="nucleotide sequence ID" value="NZ_QKZK01000008.1"/>
</dbReference>
<dbReference type="GO" id="GO:0043565">
    <property type="term" value="F:sequence-specific DNA binding"/>
    <property type="evidence" value="ECO:0007669"/>
    <property type="project" value="TreeGrafter"/>
</dbReference>
<organism evidence="2 3">
    <name type="scientific">Breznakibacter xylanolyticus</name>
    <dbReference type="NCBI Taxonomy" id="990"/>
    <lineage>
        <taxon>Bacteria</taxon>
        <taxon>Pseudomonadati</taxon>
        <taxon>Bacteroidota</taxon>
        <taxon>Bacteroidia</taxon>
        <taxon>Marinilabiliales</taxon>
        <taxon>Marinilabiliaceae</taxon>
        <taxon>Breznakibacter</taxon>
    </lineage>
</organism>
<gene>
    <name evidence="2" type="ORF">LX69_01369</name>
</gene>
<dbReference type="SMART" id="SM01321">
    <property type="entry name" value="Y1_Tnp"/>
    <property type="match status" value="1"/>
</dbReference>
<dbReference type="GO" id="GO:0004803">
    <property type="term" value="F:transposase activity"/>
    <property type="evidence" value="ECO:0007669"/>
    <property type="project" value="InterPro"/>
</dbReference>
<evidence type="ECO:0000313" key="3">
    <source>
        <dbReference type="Proteomes" id="UP000249239"/>
    </source>
</evidence>